<organism evidence="4 5">
    <name type="scientific">Thermococcus pacificus</name>
    <dbReference type="NCBI Taxonomy" id="71998"/>
    <lineage>
        <taxon>Archaea</taxon>
        <taxon>Methanobacteriati</taxon>
        <taxon>Methanobacteriota</taxon>
        <taxon>Thermococci</taxon>
        <taxon>Thermococcales</taxon>
        <taxon>Thermococcaceae</taxon>
        <taxon>Thermococcus</taxon>
    </lineage>
</organism>
<dbReference type="Proteomes" id="UP000197418">
    <property type="component" value="Chromosome"/>
</dbReference>
<evidence type="ECO:0000256" key="2">
    <source>
        <dbReference type="SAM" id="MobiDB-lite"/>
    </source>
</evidence>
<dbReference type="InterPro" id="IPR050546">
    <property type="entry name" value="Glycosyl_Hydrlase_16"/>
</dbReference>
<dbReference type="InterPro" id="IPR000757">
    <property type="entry name" value="Beta-glucanase-like"/>
</dbReference>
<dbReference type="KEGG" id="tpaf:A3L08_06995"/>
<dbReference type="GO" id="GO:0005975">
    <property type="term" value="P:carbohydrate metabolic process"/>
    <property type="evidence" value="ECO:0007669"/>
    <property type="project" value="InterPro"/>
</dbReference>
<feature type="region of interest" description="Disordered" evidence="2">
    <location>
        <begin position="28"/>
        <end position="77"/>
    </location>
</feature>
<protein>
    <submittedName>
        <fullName evidence="4">Hydrolase</fullName>
    </submittedName>
</protein>
<dbReference type="GO" id="GO:0004553">
    <property type="term" value="F:hydrolase activity, hydrolyzing O-glycosyl compounds"/>
    <property type="evidence" value="ECO:0007669"/>
    <property type="project" value="InterPro"/>
</dbReference>
<dbReference type="PROSITE" id="PS51257">
    <property type="entry name" value="PROKAR_LIPOPROTEIN"/>
    <property type="match status" value="1"/>
</dbReference>
<keyword evidence="5" id="KW-1185">Reference proteome</keyword>
<dbReference type="Gene3D" id="2.60.120.200">
    <property type="match status" value="1"/>
</dbReference>
<evidence type="ECO:0000313" key="4">
    <source>
        <dbReference type="EMBL" id="ASJ07086.1"/>
    </source>
</evidence>
<dbReference type="GeneID" id="33316002"/>
<gene>
    <name evidence="4" type="ORF">A3L08_06995</name>
</gene>
<accession>A0A218P8G4</accession>
<dbReference type="PANTHER" id="PTHR10963">
    <property type="entry name" value="GLYCOSYL HYDROLASE-RELATED"/>
    <property type="match status" value="1"/>
</dbReference>
<dbReference type="OrthoDB" id="8638at2157"/>
<keyword evidence="4" id="KW-0378">Hydrolase</keyword>
<dbReference type="PANTHER" id="PTHR10963:SF55">
    <property type="entry name" value="GLYCOSIDE HYDROLASE FAMILY 16 PROTEIN"/>
    <property type="match status" value="1"/>
</dbReference>
<dbReference type="Pfam" id="PF00722">
    <property type="entry name" value="Glyco_hydro_16"/>
    <property type="match status" value="1"/>
</dbReference>
<feature type="domain" description="GH16" evidence="3">
    <location>
        <begin position="62"/>
        <end position="340"/>
    </location>
</feature>
<dbReference type="CDD" id="cd08023">
    <property type="entry name" value="GH16_laminarinase_like"/>
    <property type="match status" value="1"/>
</dbReference>
<feature type="compositionally biased region" description="Low complexity" evidence="2">
    <location>
        <begin position="28"/>
        <end position="76"/>
    </location>
</feature>
<dbReference type="RefSeq" id="WP_088854336.1">
    <property type="nucleotide sequence ID" value="NZ_CP015102.1"/>
</dbReference>
<comment type="similarity">
    <text evidence="1">Belongs to the glycosyl hydrolase 16 family.</text>
</comment>
<dbReference type="PROSITE" id="PS51762">
    <property type="entry name" value="GH16_2"/>
    <property type="match status" value="1"/>
</dbReference>
<sequence length="340" mass="38111">MDKKLLGLLILVVMLGSFISGCIGGETQTTPSSSWTSTTQTTSMAPLDSSTTRTTTTTATTTTTSKTTTPTTTTSTAQVPAEIQENGRRWKLIWHDEFEGEKVNENYWTFEIGNGGAYGIPGWGNNELEYYSPNNTRIENGMLVIEARKEWATDEYGTYMYTSSRLKTEGKAEFAPPVRVEARMKLPKGKGLWPAFWMLGSNIREVGWPQCGEIDIMEFLGHEPRTVHGTVHGPGYSGGRAITKSYTLPEGVPDFTEDFHVFAIDWFPDRIEWYVDGTLYHVVTKEQVEAMGKEWVFDKPFYIILNLAVGGNWPGPPGATTKFPARMYVDYVRVYKLAED</sequence>
<evidence type="ECO:0000313" key="5">
    <source>
        <dbReference type="Proteomes" id="UP000197418"/>
    </source>
</evidence>
<dbReference type="SUPFAM" id="SSF49899">
    <property type="entry name" value="Concanavalin A-like lectins/glucanases"/>
    <property type="match status" value="1"/>
</dbReference>
<dbReference type="EMBL" id="CP015102">
    <property type="protein sequence ID" value="ASJ07086.1"/>
    <property type="molecule type" value="Genomic_DNA"/>
</dbReference>
<dbReference type="AlphaFoldDB" id="A0A218P8G4"/>
<dbReference type="InterPro" id="IPR013320">
    <property type="entry name" value="ConA-like_dom_sf"/>
</dbReference>
<name>A0A218P8G4_9EURY</name>
<reference evidence="4 5" key="1">
    <citation type="submission" date="2016-04" db="EMBL/GenBank/DDBJ databases">
        <title>Complete genome sequence of Thermococcus pacificus type strain P4.</title>
        <authorList>
            <person name="Oger P.M."/>
        </authorList>
    </citation>
    <scope>NUCLEOTIDE SEQUENCE [LARGE SCALE GENOMIC DNA]</scope>
    <source>
        <strain evidence="4 5">P-4</strain>
    </source>
</reference>
<proteinExistence type="inferred from homology"/>
<evidence type="ECO:0000256" key="1">
    <source>
        <dbReference type="ARBA" id="ARBA00006865"/>
    </source>
</evidence>
<evidence type="ECO:0000259" key="3">
    <source>
        <dbReference type="PROSITE" id="PS51762"/>
    </source>
</evidence>